<accession>A0A1Q6ISP4</accession>
<gene>
    <name evidence="1" type="ORF">BHV80_16770</name>
</gene>
<dbReference type="AlphaFoldDB" id="A0A1Q6ISP4"/>
<name>A0A1Q6ISP4_PHOVU</name>
<dbReference type="Proteomes" id="UP000186631">
    <property type="component" value="Unassembled WGS sequence"/>
</dbReference>
<dbReference type="EMBL" id="MNQV01000234">
    <property type="protein sequence ID" value="OKZ43771.1"/>
    <property type="molecule type" value="Genomic_DNA"/>
</dbReference>
<protein>
    <submittedName>
        <fullName evidence="1">Uncharacterized protein</fullName>
    </submittedName>
</protein>
<evidence type="ECO:0000313" key="1">
    <source>
        <dbReference type="EMBL" id="OKZ43771.1"/>
    </source>
</evidence>
<dbReference type="RefSeq" id="WP_217291435.1">
    <property type="nucleotide sequence ID" value="NZ_CAXSSN010000033.1"/>
</dbReference>
<sequence length="188" mass="22104">MKTYVITLSQVFPTWHKRAGEPTKFRAAFLSGQTCSKCKKRNHAMCTSECFSGLKIHTIRANYPLWLKRITEVQQGKAVLSVRQWSGKPYRSPQIEITRLTVKHGVDIQKVVLYRTEWYDDDNKCHYCYDVTLDNDKGINIDDIARNDGLNPIDFIEWFDRDICKQKLDDDGRVHKELAIIHFTKFRY</sequence>
<organism evidence="1 2">
    <name type="scientific">Phocaeicola vulgatus</name>
    <name type="common">Bacteroides vulgatus</name>
    <dbReference type="NCBI Taxonomy" id="821"/>
    <lineage>
        <taxon>Bacteria</taxon>
        <taxon>Pseudomonadati</taxon>
        <taxon>Bacteroidota</taxon>
        <taxon>Bacteroidia</taxon>
        <taxon>Bacteroidales</taxon>
        <taxon>Bacteroidaceae</taxon>
        <taxon>Phocaeicola</taxon>
    </lineage>
</organism>
<evidence type="ECO:0000313" key="2">
    <source>
        <dbReference type="Proteomes" id="UP000186631"/>
    </source>
</evidence>
<proteinExistence type="predicted"/>
<comment type="caution">
    <text evidence="1">The sequence shown here is derived from an EMBL/GenBank/DDBJ whole genome shotgun (WGS) entry which is preliminary data.</text>
</comment>
<reference evidence="1 2" key="1">
    <citation type="journal article" date="2016" name="Nat. Biotechnol.">
        <title>Measurement of bacterial replication rates in microbial communities.</title>
        <authorList>
            <person name="Brown C.T."/>
            <person name="Olm M.R."/>
            <person name="Thomas B.C."/>
            <person name="Banfield J.F."/>
        </authorList>
    </citation>
    <scope>NUCLEOTIDE SEQUENCE [LARGE SCALE GENOMIC DNA]</scope>
    <source>
        <strain evidence="1">42_262</strain>
    </source>
</reference>